<dbReference type="AlphaFoldDB" id="A0A9W4NYA3"/>
<protein>
    <recommendedName>
        <fullName evidence="1">Aminoglycoside phosphotransferase domain-containing protein</fullName>
    </recommendedName>
</protein>
<proteinExistence type="predicted"/>
<gene>
    <name evidence="2" type="ORF">PSALAMII_LOCUS10861</name>
</gene>
<dbReference type="OrthoDB" id="16820at2759"/>
<dbReference type="Proteomes" id="UP001152592">
    <property type="component" value="Unassembled WGS sequence"/>
</dbReference>
<sequence length="319" mass="36220">MNYEVEQEIAAFFEKTTTTRSAWDNYASKHFGGTVIPVKVQGVCSYTVYAGPNTELVVQYRLKSLALNMDTMNLVKTIYGTLTPQISFKGQLGEYHETKEPLYIYVMSRMPGVLQLDFILAHIGDFPENSLEFSQWRQNLVAENAKYGSQDVDQTYRENLSHQYQRDLNSLLASLPIRFHPLIQKSLDSLPAIFSLPMVLLHNDFGSFNMLVDEKSCNLLGVVDWAEAGIAPFGMNLYAHDCLISKIHLKHGYSRYDDYRLLDKIFWSTFIQETGLGFTSRLPNKPTPVPISDDESGAYGMRDLDGLLINPATRFTDLI</sequence>
<evidence type="ECO:0000259" key="1">
    <source>
        <dbReference type="Pfam" id="PF01636"/>
    </source>
</evidence>
<evidence type="ECO:0000313" key="3">
    <source>
        <dbReference type="Proteomes" id="UP001152592"/>
    </source>
</evidence>
<feature type="domain" description="Aminoglycoside phosphotransferase" evidence="1">
    <location>
        <begin position="164"/>
        <end position="234"/>
    </location>
</feature>
<name>A0A9W4NYA3_9EURO</name>
<reference evidence="2" key="1">
    <citation type="submission" date="2021-07" db="EMBL/GenBank/DDBJ databases">
        <authorList>
            <person name="Branca A.L. A."/>
        </authorList>
    </citation>
    <scope>NUCLEOTIDE SEQUENCE</scope>
</reference>
<organism evidence="2 3">
    <name type="scientific">Penicillium salamii</name>
    <dbReference type="NCBI Taxonomy" id="1612424"/>
    <lineage>
        <taxon>Eukaryota</taxon>
        <taxon>Fungi</taxon>
        <taxon>Dikarya</taxon>
        <taxon>Ascomycota</taxon>
        <taxon>Pezizomycotina</taxon>
        <taxon>Eurotiomycetes</taxon>
        <taxon>Eurotiomycetidae</taxon>
        <taxon>Eurotiales</taxon>
        <taxon>Aspergillaceae</taxon>
        <taxon>Penicillium</taxon>
    </lineage>
</organism>
<dbReference type="InterPro" id="IPR002575">
    <property type="entry name" value="Aminoglycoside_PTrfase"/>
</dbReference>
<dbReference type="InterPro" id="IPR011009">
    <property type="entry name" value="Kinase-like_dom_sf"/>
</dbReference>
<dbReference type="SUPFAM" id="SSF56112">
    <property type="entry name" value="Protein kinase-like (PK-like)"/>
    <property type="match status" value="1"/>
</dbReference>
<accession>A0A9W4NYA3</accession>
<dbReference type="EMBL" id="CAJVPD010000304">
    <property type="protein sequence ID" value="CAG8429860.1"/>
    <property type="molecule type" value="Genomic_DNA"/>
</dbReference>
<comment type="caution">
    <text evidence="2">The sequence shown here is derived from an EMBL/GenBank/DDBJ whole genome shotgun (WGS) entry which is preliminary data.</text>
</comment>
<evidence type="ECO:0000313" key="2">
    <source>
        <dbReference type="EMBL" id="CAG8429860.1"/>
    </source>
</evidence>
<dbReference type="Gene3D" id="3.90.1200.10">
    <property type="match status" value="1"/>
</dbReference>
<dbReference type="Pfam" id="PF01636">
    <property type="entry name" value="APH"/>
    <property type="match status" value="1"/>
</dbReference>